<dbReference type="PROSITE" id="PS00455">
    <property type="entry name" value="AMP_BINDING"/>
    <property type="match status" value="1"/>
</dbReference>
<dbReference type="GO" id="GO:0044550">
    <property type="term" value="P:secondary metabolite biosynthetic process"/>
    <property type="evidence" value="ECO:0007669"/>
    <property type="project" value="TreeGrafter"/>
</dbReference>
<dbReference type="PANTHER" id="PTHR45527:SF1">
    <property type="entry name" value="FATTY ACID SYNTHASE"/>
    <property type="match status" value="1"/>
</dbReference>
<proteinExistence type="predicted"/>
<dbReference type="InterPro" id="IPR020845">
    <property type="entry name" value="AMP-binding_CS"/>
</dbReference>
<dbReference type="Gene3D" id="3.40.50.980">
    <property type="match status" value="2"/>
</dbReference>
<evidence type="ECO:0000259" key="1">
    <source>
        <dbReference type="Pfam" id="PF00501"/>
    </source>
</evidence>
<dbReference type="Proteomes" id="UP000199375">
    <property type="component" value="Unassembled WGS sequence"/>
</dbReference>
<dbReference type="Gene3D" id="3.30.300.30">
    <property type="match status" value="1"/>
</dbReference>
<gene>
    <name evidence="3" type="ORF">GA0070558_12542</name>
</gene>
<dbReference type="GO" id="GO:0005737">
    <property type="term" value="C:cytoplasm"/>
    <property type="evidence" value="ECO:0007669"/>
    <property type="project" value="TreeGrafter"/>
</dbReference>
<dbReference type="AlphaFoldDB" id="A0A1C4XGI1"/>
<dbReference type="CDD" id="cd05930">
    <property type="entry name" value="A_NRPS"/>
    <property type="match status" value="1"/>
</dbReference>
<dbReference type="GO" id="GO:0031177">
    <property type="term" value="F:phosphopantetheine binding"/>
    <property type="evidence" value="ECO:0007669"/>
    <property type="project" value="TreeGrafter"/>
</dbReference>
<dbReference type="GO" id="GO:0043041">
    <property type="term" value="P:amino acid activation for nonribosomal peptide biosynthetic process"/>
    <property type="evidence" value="ECO:0007669"/>
    <property type="project" value="TreeGrafter"/>
</dbReference>
<feature type="domain" description="AMP-dependent synthetase/ligase" evidence="1">
    <location>
        <begin position="18"/>
        <end position="348"/>
    </location>
</feature>
<dbReference type="InterPro" id="IPR010071">
    <property type="entry name" value="AA_adenyl_dom"/>
</dbReference>
<dbReference type="NCBIfam" id="TIGR01733">
    <property type="entry name" value="AA-adenyl-dom"/>
    <property type="match status" value="1"/>
</dbReference>
<feature type="domain" description="AMP-binding enzyme C-terminal" evidence="2">
    <location>
        <begin position="405"/>
        <end position="479"/>
    </location>
</feature>
<dbReference type="Pfam" id="PF13193">
    <property type="entry name" value="AMP-binding_C"/>
    <property type="match status" value="1"/>
</dbReference>
<dbReference type="Gene3D" id="2.30.38.10">
    <property type="entry name" value="Luciferase, Domain 3"/>
    <property type="match status" value="1"/>
</dbReference>
<accession>A0A1C4XGI1</accession>
<organism evidence="3 4">
    <name type="scientific">Micromonospora haikouensis</name>
    <dbReference type="NCBI Taxonomy" id="686309"/>
    <lineage>
        <taxon>Bacteria</taxon>
        <taxon>Bacillati</taxon>
        <taxon>Actinomycetota</taxon>
        <taxon>Actinomycetes</taxon>
        <taxon>Micromonosporales</taxon>
        <taxon>Micromonosporaceae</taxon>
        <taxon>Micromonospora</taxon>
    </lineage>
</organism>
<dbReference type="InterPro" id="IPR025110">
    <property type="entry name" value="AMP-bd_C"/>
</dbReference>
<reference evidence="3 4" key="1">
    <citation type="submission" date="2016-06" db="EMBL/GenBank/DDBJ databases">
        <authorList>
            <person name="Kjaerup R.B."/>
            <person name="Dalgaard T.S."/>
            <person name="Juul-Madsen H.R."/>
        </authorList>
    </citation>
    <scope>NUCLEOTIDE SEQUENCE [LARGE SCALE GENOMIC DNA]</scope>
    <source>
        <strain evidence="3 4">DSM 45626</strain>
    </source>
</reference>
<dbReference type="InterPro" id="IPR000873">
    <property type="entry name" value="AMP-dep_synth/lig_dom"/>
</dbReference>
<evidence type="ECO:0000313" key="3">
    <source>
        <dbReference type="EMBL" id="SCF07669.1"/>
    </source>
</evidence>
<sequence>MPVSEEPALFGVRLAGVVASTPDAVAVEDDRGFVSYAQLYRRSGELARRLAAAGAGPERRVAVCLPRGRDLVVALLAVLRCGAAFVPIDVHHPGRRRWEIVRSSGAVAVLAEEGAAADPGVPTMPVRWAGASPDRRPLPAIHPEQAAYVMYTSGSTGTAKGVVVSHGGLARYLAWAATRYVRGGPALVSTSPAFDLTVTGLFAPLLVGARVVLLADPAPTALASALTARRWGLVKLTPSHLDAVAAALARRPDVRTSVDVLVVGGEQLFRGQAEPWWRGTSPTEVINEYGPTEAVVGCCVHGVSTGDPEAVPIGTALPYASVTLDGAVAPGGRAELHIGGAALARGYLGLPGLTADRFRPDPGSAGARRYRTGDLASVDSGGLLHFHGRVDRQLKIRGHRVEPAEVEAALRLVPGVREAAVCGRPAAGRTVLVAYLVAGPGVGLDREGVRRHLAQRLPAASVPARFVVVPALPRTGNGKIDHAWLARDPERALRVAALARLRLERDAVTAALRGGSSPGGRA</sequence>
<dbReference type="EMBL" id="FMCW01000025">
    <property type="protein sequence ID" value="SCF07669.1"/>
    <property type="molecule type" value="Genomic_DNA"/>
</dbReference>
<dbReference type="InterPro" id="IPR045851">
    <property type="entry name" value="AMP-bd_C_sf"/>
</dbReference>
<dbReference type="SUPFAM" id="SSF56801">
    <property type="entry name" value="Acetyl-CoA synthetase-like"/>
    <property type="match status" value="1"/>
</dbReference>
<dbReference type="PANTHER" id="PTHR45527">
    <property type="entry name" value="NONRIBOSOMAL PEPTIDE SYNTHETASE"/>
    <property type="match status" value="1"/>
</dbReference>
<evidence type="ECO:0000313" key="4">
    <source>
        <dbReference type="Proteomes" id="UP000199375"/>
    </source>
</evidence>
<evidence type="ECO:0000259" key="2">
    <source>
        <dbReference type="Pfam" id="PF13193"/>
    </source>
</evidence>
<protein>
    <submittedName>
        <fullName evidence="3">Amino acid adenylation domain-containing protein</fullName>
    </submittedName>
</protein>
<dbReference type="Pfam" id="PF00501">
    <property type="entry name" value="AMP-binding"/>
    <property type="match status" value="1"/>
</dbReference>
<name>A0A1C4XGI1_9ACTN</name>